<dbReference type="Pfam" id="PF00005">
    <property type="entry name" value="ABC_tran"/>
    <property type="match status" value="1"/>
</dbReference>
<dbReference type="KEGG" id="aco:Amico_0063"/>
<evidence type="ECO:0000313" key="6">
    <source>
        <dbReference type="EMBL" id="ADE56211.1"/>
    </source>
</evidence>
<organism evidence="6 7">
    <name type="scientific">Aminobacterium colombiense (strain DSM 12261 / ALA-1)</name>
    <dbReference type="NCBI Taxonomy" id="572547"/>
    <lineage>
        <taxon>Bacteria</taxon>
        <taxon>Thermotogati</taxon>
        <taxon>Synergistota</taxon>
        <taxon>Synergistia</taxon>
        <taxon>Synergistales</taxon>
        <taxon>Aminobacteriaceae</taxon>
        <taxon>Aminobacterium</taxon>
    </lineage>
</organism>
<dbReference type="HOGENOM" id="CLU_000604_1_22_0"/>
<dbReference type="eggNOG" id="COG1122">
    <property type="taxonomic scope" value="Bacteria"/>
</dbReference>
<dbReference type="GO" id="GO:0042626">
    <property type="term" value="F:ATPase-coupled transmembrane transporter activity"/>
    <property type="evidence" value="ECO:0007669"/>
    <property type="project" value="TreeGrafter"/>
</dbReference>
<keyword evidence="3" id="KW-0547">Nucleotide-binding</keyword>
<dbReference type="PANTHER" id="PTHR43553">
    <property type="entry name" value="HEAVY METAL TRANSPORTER"/>
    <property type="match status" value="1"/>
</dbReference>
<evidence type="ECO:0000256" key="3">
    <source>
        <dbReference type="ARBA" id="ARBA00022741"/>
    </source>
</evidence>
<dbReference type="InterPro" id="IPR003593">
    <property type="entry name" value="AAA+_ATPase"/>
</dbReference>
<keyword evidence="4" id="KW-0067">ATP-binding</keyword>
<accession>D5ECC9</accession>
<dbReference type="InterPro" id="IPR050095">
    <property type="entry name" value="ECF_ABC_transporter_ATP-bd"/>
</dbReference>
<sequence>MMPLLRLKSIAFAYPRSSPLFTHLSFEIFEKEKIYIRGENGAGKTTLFSLIMGLLRPQKGDIIVKGKVIKNQKDLRYLRQTIGFLFQDPDDQLFCPTLLDDVLFGPLNGGINKEEAYEQAINVLKTLNIDNLAHTPPYALSGGQKRLGALAAVLAMKPDLLLLDEPSSGLDERAWQNLVDVLNQLDMALIIASHDIPFLEHVTRRGYELSSGMLTFAQ</sequence>
<dbReference type="STRING" id="572547.Amico_0063"/>
<dbReference type="InterPro" id="IPR015856">
    <property type="entry name" value="ABC_transpr_CbiO/EcfA_su"/>
</dbReference>
<dbReference type="CDD" id="cd03225">
    <property type="entry name" value="ABC_cobalt_CbiO_domain1"/>
    <property type="match status" value="1"/>
</dbReference>
<evidence type="ECO:0000256" key="2">
    <source>
        <dbReference type="ARBA" id="ARBA00022448"/>
    </source>
</evidence>
<keyword evidence="7" id="KW-1185">Reference proteome</keyword>
<gene>
    <name evidence="6" type="ordered locus">Amico_0063</name>
</gene>
<dbReference type="RefSeq" id="WP_013047477.1">
    <property type="nucleotide sequence ID" value="NC_014011.1"/>
</dbReference>
<dbReference type="Proteomes" id="UP000002366">
    <property type="component" value="Chromosome"/>
</dbReference>
<dbReference type="OrthoDB" id="9784332at2"/>
<dbReference type="PROSITE" id="PS50893">
    <property type="entry name" value="ABC_TRANSPORTER_2"/>
    <property type="match status" value="1"/>
</dbReference>
<dbReference type="GO" id="GO:0005524">
    <property type="term" value="F:ATP binding"/>
    <property type="evidence" value="ECO:0007669"/>
    <property type="project" value="UniProtKB-KW"/>
</dbReference>
<reference evidence="6 7" key="1">
    <citation type="journal article" date="2010" name="Stand. Genomic Sci.">
        <title>Complete genome sequence of Aminobacterium colombiense type strain (ALA-1).</title>
        <authorList>
            <person name="Chertkov O."/>
            <person name="Sikorski J."/>
            <person name="Brambilla E."/>
            <person name="Lapidus A."/>
            <person name="Copeland A."/>
            <person name="Glavina Del Rio T."/>
            <person name="Nolan M."/>
            <person name="Lucas S."/>
            <person name="Tice H."/>
            <person name="Cheng J.F."/>
            <person name="Han C."/>
            <person name="Detter J.C."/>
            <person name="Bruce D."/>
            <person name="Tapia R."/>
            <person name="Goodwin L."/>
            <person name="Pitluck S."/>
            <person name="Liolios K."/>
            <person name="Ivanova N."/>
            <person name="Mavromatis K."/>
            <person name="Ovchinnikova G."/>
            <person name="Pati A."/>
            <person name="Chen A."/>
            <person name="Palaniappan K."/>
            <person name="Land M."/>
            <person name="Hauser L."/>
            <person name="Chang Y.J."/>
            <person name="Jeffries C.D."/>
            <person name="Spring S."/>
            <person name="Rohde M."/>
            <person name="Goker M."/>
            <person name="Bristow J."/>
            <person name="Eisen J.A."/>
            <person name="Markowitz V."/>
            <person name="Hugenholtz P."/>
            <person name="Kyrpides N.C."/>
            <person name="Klenk H.P."/>
        </authorList>
    </citation>
    <scope>NUCLEOTIDE SEQUENCE [LARGE SCALE GENOMIC DNA]</scope>
    <source>
        <strain evidence="7">DSM 12261 / ALA-1</strain>
    </source>
</reference>
<evidence type="ECO:0000256" key="4">
    <source>
        <dbReference type="ARBA" id="ARBA00022840"/>
    </source>
</evidence>
<dbReference type="GO" id="GO:0043190">
    <property type="term" value="C:ATP-binding cassette (ABC) transporter complex"/>
    <property type="evidence" value="ECO:0007669"/>
    <property type="project" value="TreeGrafter"/>
</dbReference>
<dbReference type="AlphaFoldDB" id="D5ECC9"/>
<evidence type="ECO:0000313" key="7">
    <source>
        <dbReference type="Proteomes" id="UP000002366"/>
    </source>
</evidence>
<dbReference type="Gene3D" id="3.40.50.300">
    <property type="entry name" value="P-loop containing nucleotide triphosphate hydrolases"/>
    <property type="match status" value="1"/>
</dbReference>
<name>D5ECC9_AMICL</name>
<feature type="domain" description="ABC transporter" evidence="5">
    <location>
        <begin position="5"/>
        <end position="217"/>
    </location>
</feature>
<dbReference type="InterPro" id="IPR027417">
    <property type="entry name" value="P-loop_NTPase"/>
</dbReference>
<keyword evidence="2" id="KW-0813">Transport</keyword>
<dbReference type="EMBL" id="CP001997">
    <property type="protein sequence ID" value="ADE56211.1"/>
    <property type="molecule type" value="Genomic_DNA"/>
</dbReference>
<dbReference type="InterPro" id="IPR003439">
    <property type="entry name" value="ABC_transporter-like_ATP-bd"/>
</dbReference>
<protein>
    <submittedName>
        <fullName evidence="6">ABC transporter related protein</fullName>
    </submittedName>
</protein>
<evidence type="ECO:0000259" key="5">
    <source>
        <dbReference type="PROSITE" id="PS50893"/>
    </source>
</evidence>
<dbReference type="SUPFAM" id="SSF52540">
    <property type="entry name" value="P-loop containing nucleoside triphosphate hydrolases"/>
    <property type="match status" value="1"/>
</dbReference>
<proteinExistence type="inferred from homology"/>
<dbReference type="SMART" id="SM00382">
    <property type="entry name" value="AAA"/>
    <property type="match status" value="1"/>
</dbReference>
<evidence type="ECO:0000256" key="1">
    <source>
        <dbReference type="ARBA" id="ARBA00005417"/>
    </source>
</evidence>
<comment type="similarity">
    <text evidence="1">Belongs to the ABC transporter superfamily.</text>
</comment>
<dbReference type="GO" id="GO:0016887">
    <property type="term" value="F:ATP hydrolysis activity"/>
    <property type="evidence" value="ECO:0007669"/>
    <property type="project" value="InterPro"/>
</dbReference>
<dbReference type="PANTHER" id="PTHR43553:SF24">
    <property type="entry name" value="ENERGY-COUPLING FACTOR TRANSPORTER ATP-BINDING PROTEIN ECFA1"/>
    <property type="match status" value="1"/>
</dbReference>